<accession>A0ABN7SXE0</accession>
<dbReference type="EMBL" id="OU015567">
    <property type="protein sequence ID" value="CAG5109976.1"/>
    <property type="molecule type" value="Genomic_DNA"/>
</dbReference>
<evidence type="ECO:0000256" key="1">
    <source>
        <dbReference type="SAM" id="Phobius"/>
    </source>
</evidence>
<evidence type="ECO:0000313" key="2">
    <source>
        <dbReference type="EMBL" id="CAG5109976.1"/>
    </source>
</evidence>
<reference evidence="2 3" key="1">
    <citation type="submission" date="2021-04" db="EMBL/GenBank/DDBJ databases">
        <authorList>
            <person name="Bliznina A."/>
        </authorList>
    </citation>
    <scope>NUCLEOTIDE SEQUENCE [LARGE SCALE GENOMIC DNA]</scope>
</reference>
<gene>
    <name evidence="2" type="ORF">OKIOD_LOCUS13202</name>
</gene>
<sequence>MDKKKKIYVFVAILLCAGIASWPLILVFFGKSIKQKKEFVRIATYKYWIYAEYTPEFEFIEINEDIRKSIQPDLDIAKLTKDHIFLCRECNQELFDEKLPTDCLKNSASGTPEGREVEYIWADKVFDGGKVVIHIEKKVKCDLLKKSS</sequence>
<keyword evidence="1" id="KW-0472">Membrane</keyword>
<keyword evidence="1" id="KW-0812">Transmembrane</keyword>
<protein>
    <submittedName>
        <fullName evidence="2">Oidioi.mRNA.OKI2018_I69.chr2.g4437.t1.cds</fullName>
    </submittedName>
</protein>
<dbReference type="Proteomes" id="UP001158576">
    <property type="component" value="Chromosome 2"/>
</dbReference>
<keyword evidence="3" id="KW-1185">Reference proteome</keyword>
<proteinExistence type="predicted"/>
<name>A0ABN7SXE0_OIKDI</name>
<organism evidence="2 3">
    <name type="scientific">Oikopleura dioica</name>
    <name type="common">Tunicate</name>
    <dbReference type="NCBI Taxonomy" id="34765"/>
    <lineage>
        <taxon>Eukaryota</taxon>
        <taxon>Metazoa</taxon>
        <taxon>Chordata</taxon>
        <taxon>Tunicata</taxon>
        <taxon>Appendicularia</taxon>
        <taxon>Copelata</taxon>
        <taxon>Oikopleuridae</taxon>
        <taxon>Oikopleura</taxon>
    </lineage>
</organism>
<evidence type="ECO:0000313" key="3">
    <source>
        <dbReference type="Proteomes" id="UP001158576"/>
    </source>
</evidence>
<keyword evidence="1" id="KW-1133">Transmembrane helix</keyword>
<feature type="transmembrane region" description="Helical" evidence="1">
    <location>
        <begin position="7"/>
        <end position="29"/>
    </location>
</feature>